<protein>
    <recommendedName>
        <fullName evidence="3">Inner spore coat protein</fullName>
    </recommendedName>
</protein>
<accession>A0A0K9FGY4</accession>
<dbReference type="Proteomes" id="UP000037326">
    <property type="component" value="Unassembled WGS sequence"/>
</dbReference>
<dbReference type="GeneID" id="96597018"/>
<dbReference type="PATRIC" id="fig|582475.4.peg.3878"/>
<dbReference type="AlphaFoldDB" id="A0A0K9FGY4"/>
<organism evidence="1 2">
    <name type="scientific">Lysinibacillus xylanilyticus</name>
    <dbReference type="NCBI Taxonomy" id="582475"/>
    <lineage>
        <taxon>Bacteria</taxon>
        <taxon>Bacillati</taxon>
        <taxon>Bacillota</taxon>
        <taxon>Bacilli</taxon>
        <taxon>Bacillales</taxon>
        <taxon>Bacillaceae</taxon>
        <taxon>Lysinibacillus</taxon>
    </lineage>
</organism>
<evidence type="ECO:0008006" key="3">
    <source>
        <dbReference type="Google" id="ProtNLM"/>
    </source>
</evidence>
<dbReference type="EMBL" id="LFXJ01000002">
    <property type="protein sequence ID" value="KMY33804.1"/>
    <property type="molecule type" value="Genomic_DNA"/>
</dbReference>
<gene>
    <name evidence="1" type="ORF">ACZ11_01635</name>
</gene>
<sequence>MYYNPYPYFVYPNYYPAWVMANQPTIQHPSGHLAMPTNPTNRSPFPIVNTKKLKTSAKQIKVLMQQAQLLTDKIDESEQFAHDLMNAAQQSNKTEVEKLIASTGITIKFETTYTPDGLRITFTEISCCKLTLIWGW</sequence>
<reference evidence="2" key="1">
    <citation type="submission" date="2015-07" db="EMBL/GenBank/DDBJ databases">
        <authorList>
            <consortium name="Consortium for Microbial Forensics and Genomics (microFORGE)"/>
            <person name="Knight B.M."/>
            <person name="Roberts D.P."/>
            <person name="Lin D."/>
            <person name="Hari K."/>
            <person name="Fletcher J."/>
            <person name="Melcher U."/>
            <person name="Blagden T."/>
            <person name="Winegar R.A."/>
        </authorList>
    </citation>
    <scope>NUCLEOTIDE SEQUENCE [LARGE SCALE GENOMIC DNA]</scope>
    <source>
        <strain evidence="2">DSM 23493</strain>
    </source>
</reference>
<dbReference type="Pfam" id="PF26344">
    <property type="entry name" value="YuzC"/>
    <property type="match status" value="1"/>
</dbReference>
<comment type="caution">
    <text evidence="1">The sequence shown here is derived from an EMBL/GenBank/DDBJ whole genome shotgun (WGS) entry which is preliminary data.</text>
</comment>
<evidence type="ECO:0000313" key="1">
    <source>
        <dbReference type="EMBL" id="KMY33804.1"/>
    </source>
</evidence>
<proteinExistence type="predicted"/>
<evidence type="ECO:0000313" key="2">
    <source>
        <dbReference type="Proteomes" id="UP000037326"/>
    </source>
</evidence>
<dbReference type="RefSeq" id="WP_049663061.1">
    <property type="nucleotide sequence ID" value="NZ_JBIVOC010000020.1"/>
</dbReference>
<dbReference type="InterPro" id="IPR058870">
    <property type="entry name" value="YuzC"/>
</dbReference>
<name>A0A0K9FGY4_9BACI</name>